<evidence type="ECO:0000256" key="2">
    <source>
        <dbReference type="ARBA" id="ARBA00022737"/>
    </source>
</evidence>
<accession>A0ABQ8YWK5</accession>
<comment type="caution">
    <text evidence="5">The sequence shown here is derived from an EMBL/GenBank/DDBJ whole genome shotgun (WGS) entry which is preliminary data.</text>
</comment>
<protein>
    <submittedName>
        <fullName evidence="5">Kelch repeat domain</fullName>
    </submittedName>
</protein>
<evidence type="ECO:0000256" key="1">
    <source>
        <dbReference type="ARBA" id="ARBA00022441"/>
    </source>
</evidence>
<dbReference type="InterPro" id="IPR011043">
    <property type="entry name" value="Gal_Oxase/kelch_b-propeller"/>
</dbReference>
<feature type="compositionally biased region" description="Low complexity" evidence="3">
    <location>
        <begin position="284"/>
        <end position="302"/>
    </location>
</feature>
<sequence>MELNLDISHYRTIDKSYTEYKIDLKRGSETWCVWKRFSQFHSLSKVLKKKYQSKLPMPKKKRVGKLKEQVILSRVSSLNKFMKAILKNEKLKGTDEFGEFLELGKPLQGTWRERICTGEVPTPRVYPQTFIHNRHLYVFGGQDPEQNWLTDMYTLSMDEQPTWERVAIEGMEEVGEQKAHTIFSSVGVYAKKCFYYFGCYDEIEHETKTWKIDFANGKGQWCSWEGNKISKRIVSAAFHNEKIILISSFGPGSQNNNDNESEEEIQSRTNSLSLVRGSLENKNKSQNQNQNQSSISRNSINTTNNPDQINAFVIDLSTEKCKQYSIRGSLLTRNLCSFASLNEYMYIFGGEENEEFSDNLDVLKLGLLEFENINPKNYFEELSRHSSAILAKGMGRSIFLIISGGYAEKNNQTQLDQLMFCFDIHQMKYYRVLANEEGPLIRFGHSIINSSNKDDKILIFGGIHMNNEKKFTYLNDVWEFTFHIK</sequence>
<dbReference type="SUPFAM" id="SSF64268">
    <property type="entry name" value="PX domain"/>
    <property type="match status" value="1"/>
</dbReference>
<keyword evidence="2" id="KW-0677">Repeat</keyword>
<dbReference type="SUPFAM" id="SSF50965">
    <property type="entry name" value="Galactose oxidase, central domain"/>
    <property type="match status" value="1"/>
</dbReference>
<dbReference type="InterPro" id="IPR036871">
    <property type="entry name" value="PX_dom_sf"/>
</dbReference>
<dbReference type="EMBL" id="JAOAOG010000103">
    <property type="protein sequence ID" value="KAJ6248978.1"/>
    <property type="molecule type" value="Genomic_DNA"/>
</dbReference>
<proteinExistence type="predicted"/>
<dbReference type="PANTHER" id="PTHR46093">
    <property type="entry name" value="ACYL-COA-BINDING DOMAIN-CONTAINING PROTEIN 5"/>
    <property type="match status" value="1"/>
</dbReference>
<dbReference type="Pfam" id="PF24681">
    <property type="entry name" value="Kelch_KLHDC2_KLHL20_DRC7"/>
    <property type="match status" value="1"/>
</dbReference>
<evidence type="ECO:0000259" key="4">
    <source>
        <dbReference type="PROSITE" id="PS50195"/>
    </source>
</evidence>
<dbReference type="Pfam" id="PF24981">
    <property type="entry name" value="Beta-prop_ATRN-LZTR1"/>
    <property type="match status" value="1"/>
</dbReference>
<evidence type="ECO:0000256" key="3">
    <source>
        <dbReference type="SAM" id="MobiDB-lite"/>
    </source>
</evidence>
<organism evidence="5 6">
    <name type="scientific">Anaeramoeba flamelloides</name>
    <dbReference type="NCBI Taxonomy" id="1746091"/>
    <lineage>
        <taxon>Eukaryota</taxon>
        <taxon>Metamonada</taxon>
        <taxon>Anaeramoebidae</taxon>
        <taxon>Anaeramoeba</taxon>
    </lineage>
</organism>
<dbReference type="InterPro" id="IPR001683">
    <property type="entry name" value="PX_dom"/>
</dbReference>
<dbReference type="PANTHER" id="PTHR46093:SF18">
    <property type="entry name" value="FIBRONECTIN TYPE-III DOMAIN-CONTAINING PROTEIN"/>
    <property type="match status" value="1"/>
</dbReference>
<evidence type="ECO:0000313" key="6">
    <source>
        <dbReference type="Proteomes" id="UP001150062"/>
    </source>
</evidence>
<keyword evidence="1" id="KW-0880">Kelch repeat</keyword>
<reference evidence="5" key="1">
    <citation type="submission" date="2022-08" db="EMBL/GenBank/DDBJ databases">
        <title>Novel sulfate-reducing endosymbionts in the free-living metamonad Anaeramoeba.</title>
        <authorList>
            <person name="Jerlstrom-Hultqvist J."/>
            <person name="Cepicka I."/>
            <person name="Gallot-Lavallee L."/>
            <person name="Salas-Leiva D."/>
            <person name="Curtis B.A."/>
            <person name="Zahonova K."/>
            <person name="Pipaliya S."/>
            <person name="Dacks J."/>
            <person name="Roger A.J."/>
        </authorList>
    </citation>
    <scope>NUCLEOTIDE SEQUENCE</scope>
    <source>
        <strain evidence="5">Schooner1</strain>
    </source>
</reference>
<keyword evidence="6" id="KW-1185">Reference proteome</keyword>
<dbReference type="Gene3D" id="3.30.1520.10">
    <property type="entry name" value="Phox-like domain"/>
    <property type="match status" value="1"/>
</dbReference>
<dbReference type="Gene3D" id="2.120.10.80">
    <property type="entry name" value="Kelch-type beta propeller"/>
    <property type="match status" value="2"/>
</dbReference>
<dbReference type="CDD" id="cd06093">
    <property type="entry name" value="PX_domain"/>
    <property type="match status" value="1"/>
</dbReference>
<gene>
    <name evidence="5" type="ORF">M0813_00136</name>
</gene>
<name>A0ABQ8YWK5_9EUKA</name>
<dbReference type="InterPro" id="IPR015915">
    <property type="entry name" value="Kelch-typ_b-propeller"/>
</dbReference>
<feature type="region of interest" description="Disordered" evidence="3">
    <location>
        <begin position="281"/>
        <end position="302"/>
    </location>
</feature>
<dbReference type="InterPro" id="IPR056737">
    <property type="entry name" value="Beta-prop_ATRN-MKLN-like"/>
</dbReference>
<dbReference type="Pfam" id="PF00787">
    <property type="entry name" value="PX"/>
    <property type="match status" value="1"/>
</dbReference>
<dbReference type="Proteomes" id="UP001150062">
    <property type="component" value="Unassembled WGS sequence"/>
</dbReference>
<dbReference type="PROSITE" id="PS50195">
    <property type="entry name" value="PX"/>
    <property type="match status" value="1"/>
</dbReference>
<dbReference type="SMART" id="SM00312">
    <property type="entry name" value="PX"/>
    <property type="match status" value="1"/>
</dbReference>
<feature type="domain" description="PX" evidence="4">
    <location>
        <begin position="1"/>
        <end position="108"/>
    </location>
</feature>
<evidence type="ECO:0000313" key="5">
    <source>
        <dbReference type="EMBL" id="KAJ6248978.1"/>
    </source>
</evidence>